<dbReference type="Proteomes" id="UP000009049">
    <property type="component" value="Chromosome"/>
</dbReference>
<dbReference type="EMBL" id="CP001712">
    <property type="protein sequence ID" value="EAR14679.1"/>
    <property type="molecule type" value="Genomic_DNA"/>
</dbReference>
<evidence type="ECO:0000313" key="2">
    <source>
        <dbReference type="Proteomes" id="UP000009049"/>
    </source>
</evidence>
<gene>
    <name evidence="1" type="ordered locus">RB2501_01346</name>
</gene>
<keyword evidence="2" id="KW-1185">Reference proteome</keyword>
<dbReference type="HOGENOM" id="CLU_811064_0_0_10"/>
<dbReference type="STRING" id="313596.RB2501_01346"/>
<organism evidence="1 2">
    <name type="scientific">Robiginitalea biformata (strain ATCC BAA-864 / DSM 15991 / KCTC 12146 / HTCC2501)</name>
    <dbReference type="NCBI Taxonomy" id="313596"/>
    <lineage>
        <taxon>Bacteria</taxon>
        <taxon>Pseudomonadati</taxon>
        <taxon>Bacteroidota</taxon>
        <taxon>Flavobacteriia</taxon>
        <taxon>Flavobacteriales</taxon>
        <taxon>Flavobacteriaceae</taxon>
        <taxon>Robiginitalea</taxon>
    </lineage>
</organism>
<reference evidence="1 2" key="1">
    <citation type="journal article" date="2009" name="J. Bacteriol.">
        <title>Complete genome sequence of Robiginitalea biformata HTCC2501.</title>
        <authorList>
            <person name="Oh H.M."/>
            <person name="Giovannoni S.J."/>
            <person name="Lee K."/>
            <person name="Ferriera S."/>
            <person name="Johnson J."/>
            <person name="Cho J.C."/>
        </authorList>
    </citation>
    <scope>NUCLEOTIDE SEQUENCE [LARGE SCALE GENOMIC DNA]</scope>
    <source>
        <strain evidence="2">ATCC BAA-864 / HTCC2501 / KCTC 12146</strain>
    </source>
</reference>
<proteinExistence type="predicted"/>
<evidence type="ECO:0000313" key="1">
    <source>
        <dbReference type="EMBL" id="EAR14679.1"/>
    </source>
</evidence>
<sequence length="342" mass="37173">MPNYSNTQILKAIAKANGSWGANEMREGQNSTLRLMLANESQVFRNVKALKASDKQPTEAVVLARNYRASGTAKAAAHAAAGFEDSFVKAITYVRRTQTWKVSYKIAENNQFGYDEQMMHGMQNALQNLRQDVNAYLLAQLAAKKTQVATDSIIAFDEVTNDAFENPLAQKDNAMMNFKAALRKNNYAGPYQFLADQLLYAQLTKSEAQGGGNSTNLGFQFGNVTILEEETLATPAAYANGGYGYGMQSGLAGMTFWNEPINRRGEGDVGDNQGLFTTVQDPALGIIYDLHVKRGIADTSGANGHEQDVVDEYEAAIIFAEDHGYDSTANASPIVAFGQLAS</sequence>
<protein>
    <submittedName>
        <fullName evidence="1">Uncharacterized protein</fullName>
    </submittedName>
</protein>
<dbReference type="AlphaFoldDB" id="A4CP62"/>
<accession>A4CP62</accession>
<name>A4CP62_ROBBH</name>
<dbReference type="RefSeq" id="WP_015755466.1">
    <property type="nucleotide sequence ID" value="NC_013222.1"/>
</dbReference>
<dbReference type="KEGG" id="rbi:RB2501_01346"/>